<reference evidence="5 6" key="1">
    <citation type="submission" date="2020-06" db="EMBL/GenBank/DDBJ databases">
        <title>Oricola thermophila sp. nov. isolated from a tidal sediments.</title>
        <authorList>
            <person name="Kwon K.K."/>
            <person name="Yang S.-H."/>
            <person name="Park M.-J."/>
        </authorList>
    </citation>
    <scope>NUCLEOTIDE SEQUENCE [LARGE SCALE GENOMIC DNA]</scope>
    <source>
        <strain evidence="5 6">MEBiC13590</strain>
    </source>
</reference>
<dbReference type="InterPro" id="IPR014818">
    <property type="entry name" value="Phage/plasmid_primase_P4_C"/>
</dbReference>
<proteinExistence type="predicted"/>
<dbReference type="InterPro" id="IPR006500">
    <property type="entry name" value="Helicase_put_C_phage/plasmid"/>
</dbReference>
<organism evidence="5 6">
    <name type="scientific">Oricola thermophila</name>
    <dbReference type="NCBI Taxonomy" id="2742145"/>
    <lineage>
        <taxon>Bacteria</taxon>
        <taxon>Pseudomonadati</taxon>
        <taxon>Pseudomonadota</taxon>
        <taxon>Alphaproteobacteria</taxon>
        <taxon>Hyphomicrobiales</taxon>
        <taxon>Ahrensiaceae</taxon>
        <taxon>Oricola</taxon>
    </lineage>
</organism>
<keyword evidence="1" id="KW-0547">Nucleotide-binding</keyword>
<protein>
    <recommendedName>
        <fullName evidence="4">SF3 helicase domain-containing protein</fullName>
    </recommendedName>
</protein>
<name>A0A6N1VH91_9HYPH</name>
<dbReference type="NCBIfam" id="TIGR01613">
    <property type="entry name" value="primase_Cterm"/>
    <property type="match status" value="1"/>
</dbReference>
<dbReference type="InterPro" id="IPR051620">
    <property type="entry name" value="ORF904-like_C"/>
</dbReference>
<keyword evidence="6" id="KW-1185">Reference proteome</keyword>
<keyword evidence="2" id="KW-0378">Hydrolase</keyword>
<dbReference type="Pfam" id="PF19263">
    <property type="entry name" value="DUF5906"/>
    <property type="match status" value="1"/>
</dbReference>
<dbReference type="SMART" id="SM00885">
    <property type="entry name" value="D5_N"/>
    <property type="match status" value="1"/>
</dbReference>
<dbReference type="PANTHER" id="PTHR35372:SF2">
    <property type="entry name" value="SF3 HELICASE DOMAIN-CONTAINING PROTEIN"/>
    <property type="match status" value="1"/>
</dbReference>
<dbReference type="PROSITE" id="PS51206">
    <property type="entry name" value="SF3_HELICASE_1"/>
    <property type="match status" value="1"/>
</dbReference>
<accession>A0A6N1VH91</accession>
<dbReference type="GO" id="GO:0005524">
    <property type="term" value="F:ATP binding"/>
    <property type="evidence" value="ECO:0007669"/>
    <property type="project" value="UniProtKB-KW"/>
</dbReference>
<dbReference type="InterPro" id="IPR014015">
    <property type="entry name" value="Helicase_SF3_DNA-vir"/>
</dbReference>
<dbReference type="RefSeq" id="WP_175278151.1">
    <property type="nucleotide sequence ID" value="NZ_CP054836.1"/>
</dbReference>
<evidence type="ECO:0000256" key="2">
    <source>
        <dbReference type="ARBA" id="ARBA00022801"/>
    </source>
</evidence>
<dbReference type="EMBL" id="CP054836">
    <property type="protein sequence ID" value="QKV20260.1"/>
    <property type="molecule type" value="Genomic_DNA"/>
</dbReference>
<sequence length="564" mass="63868">MTEADKDAEREIIAECAKQPEHDIGNARRFLIWAGNDVRHVTHVGWHAYDGRRWKEDESGAIVRRLAHRAAEAIFREVDFLDIPERDREILDAGRIAQESLAAPFDAKSATREELQANVADRKVWNDQVAAAEKVKERLADRHKSRIRHAKSSCGSSKISNMLTEAQAYRPASVDDLNRDLYALNVGNGTLRFYREESDFPGDDGRTVWNVRLDPHRRDDLISKVAPVDVDLDAPRPKEWERFLARVQPSPAMRQYLQRLAGYALLGINTEQMIAFFYGIGRNGKSTFVDTLAKILSDYAVTLSIDSFAGEDRRSGSEATPDLARLPGARLVAASEPESGVRFKEALIKRLTGGEPLAVRRLHQDFFEFDPQFTLIVSGNHKPVIVGNDDGIWRRIHLVPWNVQIAKDEVDKELPQKLLAEAPQILKWAVDGALAMLNSGGLNPPRDILDATQEYREEEDPIGSFIRNACEVTGDDQDSEKPFDLYRSYERYAMETGTVKVRDTTFYRRLPDAARRTWPSPDGETMQQFHKAKTNGAPIYRGIRVKHEWWPQGVAEQTGKEESA</sequence>
<evidence type="ECO:0000259" key="4">
    <source>
        <dbReference type="PROSITE" id="PS51206"/>
    </source>
</evidence>
<dbReference type="Gene3D" id="3.40.50.300">
    <property type="entry name" value="P-loop containing nucleotide triphosphate hydrolases"/>
    <property type="match status" value="1"/>
</dbReference>
<dbReference type="InterPro" id="IPR045455">
    <property type="entry name" value="NrS-1_pol-like_helicase"/>
</dbReference>
<dbReference type="InterPro" id="IPR027417">
    <property type="entry name" value="P-loop_NTPase"/>
</dbReference>
<gene>
    <name evidence="5" type="ORF">HTY61_18275</name>
</gene>
<dbReference type="KEGG" id="orm:HTY61_18275"/>
<dbReference type="GO" id="GO:0016787">
    <property type="term" value="F:hydrolase activity"/>
    <property type="evidence" value="ECO:0007669"/>
    <property type="project" value="UniProtKB-KW"/>
</dbReference>
<evidence type="ECO:0000313" key="6">
    <source>
        <dbReference type="Proteomes" id="UP000509367"/>
    </source>
</evidence>
<dbReference type="Pfam" id="PF08706">
    <property type="entry name" value="D5_N"/>
    <property type="match status" value="1"/>
</dbReference>
<feature type="domain" description="SF3 helicase" evidence="4">
    <location>
        <begin position="252"/>
        <end position="414"/>
    </location>
</feature>
<keyword evidence="3" id="KW-0067">ATP-binding</keyword>
<dbReference type="Proteomes" id="UP000509367">
    <property type="component" value="Chromosome"/>
</dbReference>
<evidence type="ECO:0000313" key="5">
    <source>
        <dbReference type="EMBL" id="QKV20260.1"/>
    </source>
</evidence>
<dbReference type="SUPFAM" id="SSF52540">
    <property type="entry name" value="P-loop containing nucleoside triphosphate hydrolases"/>
    <property type="match status" value="1"/>
</dbReference>
<evidence type="ECO:0000256" key="1">
    <source>
        <dbReference type="ARBA" id="ARBA00022741"/>
    </source>
</evidence>
<dbReference type="PANTHER" id="PTHR35372">
    <property type="entry name" value="ATP BINDING PROTEIN-RELATED"/>
    <property type="match status" value="1"/>
</dbReference>
<dbReference type="AlphaFoldDB" id="A0A6N1VH91"/>
<evidence type="ECO:0000256" key="3">
    <source>
        <dbReference type="ARBA" id="ARBA00022840"/>
    </source>
</evidence>